<sequence length="132" mass="14550">MNFSPLTTASIAVQIHACLAFFAVVLTIAIFSIPRGSRLHRWLGWTWVLMMAGVALSSFWIFEIRLIGPFSPIHLLSAYVLVQLVFAVRAARAGRIQEHRKSMKGMVFGALVVAGAFTFLPGRVMYQVVLGG</sequence>
<organism evidence="2 3">
    <name type="scientific">Sulfitobacter geojensis</name>
    <dbReference type="NCBI Taxonomy" id="1342299"/>
    <lineage>
        <taxon>Bacteria</taxon>
        <taxon>Pseudomonadati</taxon>
        <taxon>Pseudomonadota</taxon>
        <taxon>Alphaproteobacteria</taxon>
        <taxon>Rhodobacterales</taxon>
        <taxon>Roseobacteraceae</taxon>
        <taxon>Sulfitobacter</taxon>
    </lineage>
</organism>
<accession>A0AAE2VX26</accession>
<dbReference type="Pfam" id="PF10067">
    <property type="entry name" value="DUF2306"/>
    <property type="match status" value="1"/>
</dbReference>
<feature type="transmembrane region" description="Helical" evidence="1">
    <location>
        <begin position="103"/>
        <end position="126"/>
    </location>
</feature>
<evidence type="ECO:0000313" key="3">
    <source>
        <dbReference type="Proteomes" id="UP000732193"/>
    </source>
</evidence>
<gene>
    <name evidence="2" type="ORF">JQV55_07365</name>
</gene>
<reference evidence="2 3" key="1">
    <citation type="submission" date="2021-01" db="EMBL/GenBank/DDBJ databases">
        <title>Diatom-associated Roseobacters Show Island Model of Population Structure.</title>
        <authorList>
            <person name="Qu L."/>
            <person name="Feng X."/>
            <person name="Chen Y."/>
            <person name="Li L."/>
            <person name="Wang X."/>
            <person name="Hu Z."/>
            <person name="Wang H."/>
            <person name="Luo H."/>
        </authorList>
    </citation>
    <scope>NUCLEOTIDE SEQUENCE [LARGE SCALE GENOMIC DNA]</scope>
    <source>
        <strain evidence="2 3">TR60-84</strain>
    </source>
</reference>
<feature type="transmembrane region" description="Helical" evidence="1">
    <location>
        <begin position="6"/>
        <end position="30"/>
    </location>
</feature>
<dbReference type="RefSeq" id="WP_203241732.1">
    <property type="nucleotide sequence ID" value="NZ_JAFBRH010000001.1"/>
</dbReference>
<dbReference type="Proteomes" id="UP000732193">
    <property type="component" value="Unassembled WGS sequence"/>
</dbReference>
<name>A0AAE2VX26_9RHOB</name>
<keyword evidence="1" id="KW-0812">Transmembrane</keyword>
<dbReference type="InterPro" id="IPR018750">
    <property type="entry name" value="DUF2306_membrane"/>
</dbReference>
<dbReference type="EMBL" id="JAFBRM010000001">
    <property type="protein sequence ID" value="MBM1713372.1"/>
    <property type="molecule type" value="Genomic_DNA"/>
</dbReference>
<evidence type="ECO:0000256" key="1">
    <source>
        <dbReference type="SAM" id="Phobius"/>
    </source>
</evidence>
<keyword evidence="1" id="KW-1133">Transmembrane helix</keyword>
<dbReference type="AlphaFoldDB" id="A0AAE2VX26"/>
<proteinExistence type="predicted"/>
<protein>
    <submittedName>
        <fullName evidence="2">DUF2306 domain-containing protein</fullName>
    </submittedName>
</protein>
<keyword evidence="1" id="KW-0472">Membrane</keyword>
<comment type="caution">
    <text evidence="2">The sequence shown here is derived from an EMBL/GenBank/DDBJ whole genome shotgun (WGS) entry which is preliminary data.</text>
</comment>
<keyword evidence="3" id="KW-1185">Reference proteome</keyword>
<feature type="transmembrane region" description="Helical" evidence="1">
    <location>
        <begin position="42"/>
        <end position="61"/>
    </location>
</feature>
<feature type="transmembrane region" description="Helical" evidence="1">
    <location>
        <begin position="73"/>
        <end position="91"/>
    </location>
</feature>
<evidence type="ECO:0000313" key="2">
    <source>
        <dbReference type="EMBL" id="MBM1713372.1"/>
    </source>
</evidence>